<protein>
    <submittedName>
        <fullName evidence="1">Uncharacterized protein</fullName>
    </submittedName>
</protein>
<dbReference type="RefSeq" id="NP_001021967.1">
    <property type="nucleotide sequence ID" value="NM_001026796.3"/>
</dbReference>
<dbReference type="AlphaFoldDB" id="Q4W523"/>
<dbReference type="EMBL" id="BX284602">
    <property type="protein sequence ID" value="CCD64915.1"/>
    <property type="molecule type" value="Genomic_DNA"/>
</dbReference>
<dbReference type="Proteomes" id="UP000001940">
    <property type="component" value="Chromosome II"/>
</dbReference>
<dbReference type="WormBase" id="C17F4.12">
    <property type="protein sequence ID" value="CE38685"/>
    <property type="gene ID" value="WBGene00044374"/>
</dbReference>
<evidence type="ECO:0000313" key="1">
    <source>
        <dbReference type="EMBL" id="CCD64915.1"/>
    </source>
</evidence>
<evidence type="ECO:0000313" key="2">
    <source>
        <dbReference type="Proteomes" id="UP000001940"/>
    </source>
</evidence>
<dbReference type="InParanoid" id="Q4W523"/>
<accession>Q4W523</accession>
<organism evidence="1 2">
    <name type="scientific">Caenorhabditis elegans</name>
    <dbReference type="NCBI Taxonomy" id="6239"/>
    <lineage>
        <taxon>Eukaryota</taxon>
        <taxon>Metazoa</taxon>
        <taxon>Ecdysozoa</taxon>
        <taxon>Nematoda</taxon>
        <taxon>Chromadorea</taxon>
        <taxon>Rhabditida</taxon>
        <taxon>Rhabditina</taxon>
        <taxon>Rhabditomorpha</taxon>
        <taxon>Rhabditoidea</taxon>
        <taxon>Rhabditidae</taxon>
        <taxon>Peloderinae</taxon>
        <taxon>Caenorhabditis</taxon>
    </lineage>
</organism>
<name>Q4W523_CAEEL</name>
<dbReference type="SMR" id="Q4W523"/>
<keyword evidence="2" id="KW-1185">Reference proteome</keyword>
<dbReference type="Bgee" id="WBGene00044374">
    <property type="expression patterns" value="Expressed in pharyngeal muscle cell (C elegans) and 2 other cell types or tissues"/>
</dbReference>
<dbReference type="HOGENOM" id="CLU_2063597_0_0_1"/>
<dbReference type="AGR" id="WB:WBGene00044374"/>
<dbReference type="GeneID" id="3565531"/>
<gene>
    <name evidence="1 3" type="ORF">C17F4.12</name>
    <name evidence="1" type="ORF">CELE_C17F4.12</name>
</gene>
<evidence type="ECO:0000313" key="3">
    <source>
        <dbReference type="WormBase" id="C17F4.12"/>
    </source>
</evidence>
<reference evidence="1 2" key="1">
    <citation type="journal article" date="1998" name="Science">
        <title>Genome sequence of the nematode C. elegans: a platform for investigating biology.</title>
        <authorList>
            <consortium name="The C. elegans sequencing consortium"/>
            <person name="Sulson J.E."/>
            <person name="Waterston R."/>
        </authorList>
    </citation>
    <scope>NUCLEOTIDE SEQUENCE [LARGE SCALE GENOMIC DNA]</scope>
    <source>
        <strain evidence="1 2">Bristol N2</strain>
    </source>
</reference>
<proteinExistence type="predicted"/>
<dbReference type="KEGG" id="cel:CELE_C17F4.12"/>
<dbReference type="PaxDb" id="6239-C17F4.12"/>
<dbReference type="CTD" id="3565531"/>
<sequence>MLYQNSIVICYLILSCTHIFVKARVFNNFPAQYAENSQIPEISNFPEANSIQENPTTYGTRPTLKIPFQMIVTPDSKSLQFYNPMLAYREATQSNEPRVIVYNSELRDLEKFYQQPLFD</sequence>
<dbReference type="UCSC" id="C17F4.12">
    <property type="organism name" value="c. elegans"/>
</dbReference>